<comment type="caution">
    <text evidence="1">The sequence shown here is derived from an EMBL/GenBank/DDBJ whole genome shotgun (WGS) entry which is preliminary data.</text>
</comment>
<dbReference type="EMBL" id="BLAL01000165">
    <property type="protein sequence ID" value="GES87414.1"/>
    <property type="molecule type" value="Genomic_DNA"/>
</dbReference>
<sequence length="145" mass="17008">MTNSTKVAFIGKIKIILEINDNIKMPIIVEVMDKNREELILRNDILGKKDSVIDFENKEVRIIDRTRESISTVKKDIQIKKMNTRVNMKKNKSKNCLVLLKRSKIESFGFKGKETIKKQSDENKFEKKMDIGEMSNEKKNKLKIY</sequence>
<dbReference type="AlphaFoldDB" id="A0A8H3LI01"/>
<proteinExistence type="predicted"/>
<name>A0A8H3LI01_9GLOM</name>
<organism evidence="1 2">
    <name type="scientific">Rhizophagus clarus</name>
    <dbReference type="NCBI Taxonomy" id="94130"/>
    <lineage>
        <taxon>Eukaryota</taxon>
        <taxon>Fungi</taxon>
        <taxon>Fungi incertae sedis</taxon>
        <taxon>Mucoromycota</taxon>
        <taxon>Glomeromycotina</taxon>
        <taxon>Glomeromycetes</taxon>
        <taxon>Glomerales</taxon>
        <taxon>Glomeraceae</taxon>
        <taxon>Rhizophagus</taxon>
    </lineage>
</organism>
<dbReference type="Gene3D" id="2.40.70.10">
    <property type="entry name" value="Acid Proteases"/>
    <property type="match status" value="1"/>
</dbReference>
<dbReference type="Proteomes" id="UP000615446">
    <property type="component" value="Unassembled WGS sequence"/>
</dbReference>
<accession>A0A8H3LI01</accession>
<evidence type="ECO:0000313" key="2">
    <source>
        <dbReference type="Proteomes" id="UP000615446"/>
    </source>
</evidence>
<protein>
    <submittedName>
        <fullName evidence="1">Uncharacterized protein</fullName>
    </submittedName>
</protein>
<evidence type="ECO:0000313" key="1">
    <source>
        <dbReference type="EMBL" id="GES87414.1"/>
    </source>
</evidence>
<reference evidence="1" key="1">
    <citation type="submission" date="2019-10" db="EMBL/GenBank/DDBJ databases">
        <title>Conservation and host-specific expression of non-tandemly repeated heterogenous ribosome RNA gene in arbuscular mycorrhizal fungi.</title>
        <authorList>
            <person name="Maeda T."/>
            <person name="Kobayashi Y."/>
            <person name="Nakagawa T."/>
            <person name="Ezawa T."/>
            <person name="Yamaguchi K."/>
            <person name="Bino T."/>
            <person name="Nishimoto Y."/>
            <person name="Shigenobu S."/>
            <person name="Kawaguchi M."/>
        </authorList>
    </citation>
    <scope>NUCLEOTIDE SEQUENCE</scope>
    <source>
        <strain evidence="1">HR1</strain>
    </source>
</reference>
<dbReference type="InterPro" id="IPR021109">
    <property type="entry name" value="Peptidase_aspartic_dom_sf"/>
</dbReference>
<gene>
    <name evidence="1" type="ORF">RCL2_001440800</name>
</gene>